<feature type="compositionally biased region" description="Low complexity" evidence="1">
    <location>
        <begin position="58"/>
        <end position="67"/>
    </location>
</feature>
<accession>A0AAW0R9B2</accession>
<dbReference type="AlphaFoldDB" id="A0AAW0R9B2"/>
<organism evidence="3 4">
    <name type="scientific">Apiospora kogelbergensis</name>
    <dbReference type="NCBI Taxonomy" id="1337665"/>
    <lineage>
        <taxon>Eukaryota</taxon>
        <taxon>Fungi</taxon>
        <taxon>Dikarya</taxon>
        <taxon>Ascomycota</taxon>
        <taxon>Pezizomycotina</taxon>
        <taxon>Sordariomycetes</taxon>
        <taxon>Xylariomycetidae</taxon>
        <taxon>Amphisphaeriales</taxon>
        <taxon>Apiosporaceae</taxon>
        <taxon>Apiospora</taxon>
    </lineage>
</organism>
<comment type="caution">
    <text evidence="3">The sequence shown here is derived from an EMBL/GenBank/DDBJ whole genome shotgun (WGS) entry which is preliminary data.</text>
</comment>
<evidence type="ECO:0000256" key="1">
    <source>
        <dbReference type="SAM" id="MobiDB-lite"/>
    </source>
</evidence>
<dbReference type="Proteomes" id="UP001392437">
    <property type="component" value="Unassembled WGS sequence"/>
</dbReference>
<feature type="domain" description="DUF6604" evidence="2">
    <location>
        <begin position="16"/>
        <end position="267"/>
    </location>
</feature>
<feature type="region of interest" description="Disordered" evidence="1">
    <location>
        <begin position="148"/>
        <end position="167"/>
    </location>
</feature>
<dbReference type="PANTHER" id="PTHR38795">
    <property type="entry name" value="DUF6604 DOMAIN-CONTAINING PROTEIN"/>
    <property type="match status" value="1"/>
</dbReference>
<dbReference type="InterPro" id="IPR046539">
    <property type="entry name" value="DUF6604"/>
</dbReference>
<reference evidence="3 4" key="1">
    <citation type="submission" date="2023-01" db="EMBL/GenBank/DDBJ databases">
        <title>Analysis of 21 Apiospora genomes using comparative genomics revels a genus with tremendous synthesis potential of carbohydrate active enzymes and secondary metabolites.</title>
        <authorList>
            <person name="Sorensen T."/>
        </authorList>
    </citation>
    <scope>NUCLEOTIDE SEQUENCE [LARGE SCALE GENOMIC DNA]</scope>
    <source>
        <strain evidence="3 4">CBS 117206</strain>
    </source>
</reference>
<evidence type="ECO:0000313" key="4">
    <source>
        <dbReference type="Proteomes" id="UP001392437"/>
    </source>
</evidence>
<keyword evidence="4" id="KW-1185">Reference proteome</keyword>
<name>A0AAW0R9B2_9PEZI</name>
<protein>
    <recommendedName>
        <fullName evidence="2">DUF6604 domain-containing protein</fullName>
    </recommendedName>
</protein>
<dbReference type="PANTHER" id="PTHR38795:SF1">
    <property type="entry name" value="DUF6604 DOMAIN-CONTAINING PROTEIN"/>
    <property type="match status" value="1"/>
</dbReference>
<gene>
    <name evidence="3" type="ORF">PG999_002768</name>
</gene>
<evidence type="ECO:0000259" key="2">
    <source>
        <dbReference type="Pfam" id="PF20253"/>
    </source>
</evidence>
<sequence length="526" mass="59329">MASKVSPPTEILTTYRQYKRDTESIAGWLADNALKCGFKLAGAATASGPRLKGKARKQAQASRSQQSHTVKVSELIGMADTIIKHKPTPHVPKVLGSLFQRAIDARRDCSHWYQHHGNGDKYSNRRHQHFTNVLQDVWEALRPFQGSQTKWTGAAEPNKKERKNNNDTASDYVNRFAGLQVQNILSPDLDGAEKSIPKVSLELPNIAPAVIEKEEDDIEADFFFAIYSFLCDVKKLRRTVQHYWSDYASGKMELTVASMLTNIVIILNQNVNHLFIGGIPKSSSEAFRKLNLAFGMRDTDRYAQVRLVSNPNPLQAVLKDWIHGIKADNAEVWLLELMAVVYDPKIFRETARRAGISATEIESQLAQWSNAGSDPAQFLEVLSFYLTTNTDMYFEWHQMHACAEAIWRNLNNAIYNKRRKRYDCAPIVAFETLKEAELAEETAADAHLLNNAWESIKELCEKGLGDACIEGLVKKAGMDEMLRPCIYVAKKLDVLYMNWPQERKSSFAYKKLATIAAKNAAAGAQW</sequence>
<dbReference type="EMBL" id="JAQQWP010000002">
    <property type="protein sequence ID" value="KAK8130388.1"/>
    <property type="molecule type" value="Genomic_DNA"/>
</dbReference>
<dbReference type="Pfam" id="PF20253">
    <property type="entry name" value="DUF6604"/>
    <property type="match status" value="1"/>
</dbReference>
<proteinExistence type="predicted"/>
<evidence type="ECO:0000313" key="3">
    <source>
        <dbReference type="EMBL" id="KAK8130388.1"/>
    </source>
</evidence>
<feature type="region of interest" description="Disordered" evidence="1">
    <location>
        <begin position="47"/>
        <end position="70"/>
    </location>
</feature>